<sequence>MSMDSPNTKSVCIIPSTELRQLIHLNFLEQKSPQIRDRKKAQEMGLSADSHQKEAQRWITDGGKKG</sequence>
<dbReference type="EMBL" id="QGKV02000297">
    <property type="protein sequence ID" value="KAF3608056.1"/>
    <property type="molecule type" value="Genomic_DNA"/>
</dbReference>
<dbReference type="Proteomes" id="UP000266723">
    <property type="component" value="Unassembled WGS sequence"/>
</dbReference>
<evidence type="ECO:0000313" key="2">
    <source>
        <dbReference type="EMBL" id="KAF3608056.1"/>
    </source>
</evidence>
<comment type="caution">
    <text evidence="2">The sequence shown here is derived from an EMBL/GenBank/DDBJ whole genome shotgun (WGS) entry which is preliminary data.</text>
</comment>
<accession>A0ABQ7EYA0</accession>
<gene>
    <name evidence="2" type="ORF">DY000_02049228</name>
</gene>
<reference evidence="2 3" key="1">
    <citation type="journal article" date="2020" name="BMC Genomics">
        <title>Intraspecific diversification of the crop wild relative Brassica cretica Lam. using demographic model selection.</title>
        <authorList>
            <person name="Kioukis A."/>
            <person name="Michalopoulou V.A."/>
            <person name="Briers L."/>
            <person name="Pirintsos S."/>
            <person name="Studholme D.J."/>
            <person name="Pavlidis P."/>
            <person name="Sarris P.F."/>
        </authorList>
    </citation>
    <scope>NUCLEOTIDE SEQUENCE [LARGE SCALE GENOMIC DNA]</scope>
    <source>
        <strain evidence="3">cv. PFS-1207/04</strain>
    </source>
</reference>
<evidence type="ECO:0000313" key="3">
    <source>
        <dbReference type="Proteomes" id="UP000266723"/>
    </source>
</evidence>
<feature type="compositionally biased region" description="Basic and acidic residues" evidence="1">
    <location>
        <begin position="50"/>
        <end position="66"/>
    </location>
</feature>
<protein>
    <submittedName>
        <fullName evidence="2">Uncharacterized protein</fullName>
    </submittedName>
</protein>
<organism evidence="2 3">
    <name type="scientific">Brassica cretica</name>
    <name type="common">Mustard</name>
    <dbReference type="NCBI Taxonomy" id="69181"/>
    <lineage>
        <taxon>Eukaryota</taxon>
        <taxon>Viridiplantae</taxon>
        <taxon>Streptophyta</taxon>
        <taxon>Embryophyta</taxon>
        <taxon>Tracheophyta</taxon>
        <taxon>Spermatophyta</taxon>
        <taxon>Magnoliopsida</taxon>
        <taxon>eudicotyledons</taxon>
        <taxon>Gunneridae</taxon>
        <taxon>Pentapetalae</taxon>
        <taxon>rosids</taxon>
        <taxon>malvids</taxon>
        <taxon>Brassicales</taxon>
        <taxon>Brassicaceae</taxon>
        <taxon>Brassiceae</taxon>
        <taxon>Brassica</taxon>
    </lineage>
</organism>
<keyword evidence="3" id="KW-1185">Reference proteome</keyword>
<feature type="region of interest" description="Disordered" evidence="1">
    <location>
        <begin position="34"/>
        <end position="66"/>
    </location>
</feature>
<name>A0ABQ7EYA0_BRACR</name>
<evidence type="ECO:0000256" key="1">
    <source>
        <dbReference type="SAM" id="MobiDB-lite"/>
    </source>
</evidence>
<proteinExistence type="predicted"/>